<evidence type="ECO:0000256" key="1">
    <source>
        <dbReference type="ARBA" id="ARBA00005937"/>
    </source>
</evidence>
<dbReference type="InterPro" id="IPR010156">
    <property type="entry name" value="CRISPR-assoc_prot_Cas6"/>
</dbReference>
<accession>A0A7W9YNU6</accession>
<dbReference type="PANTHER" id="PTHR36984">
    <property type="entry name" value="CRISPR-ASSOCIATED ENDORIBONUCLEASE CAS6 1"/>
    <property type="match status" value="1"/>
</dbReference>
<dbReference type="InterPro" id="IPR049435">
    <property type="entry name" value="Cas_Cas6_C"/>
</dbReference>
<comment type="similarity">
    <text evidence="1">Belongs to the CRISPR-associated protein Cas6/Cse3/CasE family.</text>
</comment>
<evidence type="ECO:0000313" key="6">
    <source>
        <dbReference type="Proteomes" id="UP000546642"/>
    </source>
</evidence>
<dbReference type="EC" id="3.1.-.-" evidence="5"/>
<evidence type="ECO:0000256" key="2">
    <source>
        <dbReference type="ARBA" id="ARBA00022884"/>
    </source>
</evidence>
<sequence length="242" mass="25988">MRLQLTVRTTASSLPWEHVLKPGRGLVYELLARGAPELGARLHEEGWGDTGMVPFGHSSPVFPAAKRRRGSYAVGGVGLLEFGSPLLEVVEGLAKGLSEQTVMDWGGTALRVLSVDPVEPPEFESGIARLRTKTPVVMKGSGRDDEGVRTTRQAWLLPTEPEFAAYFENNLRRKALTLGLDPDVSVDAITWVGAKRSFAVGNGLYPGAPLEAELRGAPDTLRAVWSWGLGQANSAGFGWVAA</sequence>
<dbReference type="GO" id="GO:0003723">
    <property type="term" value="F:RNA binding"/>
    <property type="evidence" value="ECO:0007669"/>
    <property type="project" value="UniProtKB-KW"/>
</dbReference>
<evidence type="ECO:0000313" key="5">
    <source>
        <dbReference type="EMBL" id="MBB6174931.1"/>
    </source>
</evidence>
<keyword evidence="3" id="KW-0051">Antiviral defense</keyword>
<dbReference type="CDD" id="cd21140">
    <property type="entry name" value="Cas6_I-like"/>
    <property type="match status" value="1"/>
</dbReference>
<dbReference type="AlphaFoldDB" id="A0A7W9YNU6"/>
<dbReference type="RefSeq" id="WP_184079290.1">
    <property type="nucleotide sequence ID" value="NZ_JACHDS010000001.1"/>
</dbReference>
<evidence type="ECO:0000256" key="3">
    <source>
        <dbReference type="ARBA" id="ARBA00023118"/>
    </source>
</evidence>
<keyword evidence="6" id="KW-1185">Reference proteome</keyword>
<dbReference type="Gene3D" id="3.30.70.1900">
    <property type="match status" value="1"/>
</dbReference>
<name>A0A7W9YNU6_9ACTN</name>
<dbReference type="EMBL" id="JACHDS010000001">
    <property type="protein sequence ID" value="MBB6174931.1"/>
    <property type="molecule type" value="Genomic_DNA"/>
</dbReference>
<comment type="caution">
    <text evidence="5">The sequence shown here is derived from an EMBL/GenBank/DDBJ whole genome shotgun (WGS) entry which is preliminary data.</text>
</comment>
<dbReference type="Pfam" id="PF01881">
    <property type="entry name" value="Cas_Cas6_C"/>
    <property type="match status" value="1"/>
</dbReference>
<proteinExistence type="inferred from homology"/>
<gene>
    <name evidence="5" type="ORF">HNR23_004991</name>
</gene>
<organism evidence="5 6">
    <name type="scientific">Nocardiopsis mwathae</name>
    <dbReference type="NCBI Taxonomy" id="1472723"/>
    <lineage>
        <taxon>Bacteria</taxon>
        <taxon>Bacillati</taxon>
        <taxon>Actinomycetota</taxon>
        <taxon>Actinomycetes</taxon>
        <taxon>Streptosporangiales</taxon>
        <taxon>Nocardiopsidaceae</taxon>
        <taxon>Nocardiopsis</taxon>
    </lineage>
</organism>
<dbReference type="Proteomes" id="UP000546642">
    <property type="component" value="Unassembled WGS sequence"/>
</dbReference>
<feature type="domain" description="CRISPR associated protein Cas6 C-terminal" evidence="4">
    <location>
        <begin position="119"/>
        <end position="240"/>
    </location>
</feature>
<keyword evidence="2" id="KW-0694">RNA-binding</keyword>
<dbReference type="GO" id="GO:0051607">
    <property type="term" value="P:defense response to virus"/>
    <property type="evidence" value="ECO:0007669"/>
    <property type="project" value="UniProtKB-KW"/>
</dbReference>
<keyword evidence="5" id="KW-0378">Hydrolase</keyword>
<evidence type="ECO:0000259" key="4">
    <source>
        <dbReference type="Pfam" id="PF01881"/>
    </source>
</evidence>
<reference evidence="5 6" key="1">
    <citation type="submission" date="2020-08" db="EMBL/GenBank/DDBJ databases">
        <title>Sequencing the genomes of 1000 actinobacteria strains.</title>
        <authorList>
            <person name="Klenk H.-P."/>
        </authorList>
    </citation>
    <scope>NUCLEOTIDE SEQUENCE [LARGE SCALE GENOMIC DNA]</scope>
    <source>
        <strain evidence="5 6">DSM 46659</strain>
    </source>
</reference>
<dbReference type="GO" id="GO:0016788">
    <property type="term" value="F:hydrolase activity, acting on ester bonds"/>
    <property type="evidence" value="ECO:0007669"/>
    <property type="project" value="InterPro"/>
</dbReference>
<dbReference type="PANTHER" id="PTHR36984:SF1">
    <property type="entry name" value="CRISPR-ASSOCIATED ENDORIBONUCLEASE CAS6 1"/>
    <property type="match status" value="1"/>
</dbReference>
<protein>
    <submittedName>
        <fullName evidence="5">CRISPR-associated endoribonuclease Cas6</fullName>
        <ecNumber evidence="5">3.1.-.-</ecNumber>
    </submittedName>
</protein>